<dbReference type="GO" id="GO:0005524">
    <property type="term" value="F:ATP binding"/>
    <property type="evidence" value="ECO:0007669"/>
    <property type="project" value="InterPro"/>
</dbReference>
<evidence type="ECO:0000256" key="1">
    <source>
        <dbReference type="ARBA" id="ARBA00004370"/>
    </source>
</evidence>
<dbReference type="InterPro" id="IPR023214">
    <property type="entry name" value="HAD_sf"/>
</dbReference>
<gene>
    <name evidence="6" type="ORF">LSALG_LOCUS13236</name>
</gene>
<dbReference type="SUPFAM" id="SSF56784">
    <property type="entry name" value="HAD-like"/>
    <property type="match status" value="1"/>
</dbReference>
<dbReference type="GO" id="GO:0016887">
    <property type="term" value="F:ATP hydrolysis activity"/>
    <property type="evidence" value="ECO:0007669"/>
    <property type="project" value="InterPro"/>
</dbReference>
<evidence type="ECO:0008006" key="8">
    <source>
        <dbReference type="Google" id="ProtNLM"/>
    </source>
</evidence>
<dbReference type="InterPro" id="IPR023298">
    <property type="entry name" value="ATPase_P-typ_TM_dom_sf"/>
</dbReference>
<evidence type="ECO:0000256" key="4">
    <source>
        <dbReference type="ARBA" id="ARBA00023136"/>
    </source>
</evidence>
<dbReference type="InterPro" id="IPR001757">
    <property type="entry name" value="P_typ_ATPase"/>
</dbReference>
<comment type="subcellular location">
    <subcellularLocation>
        <location evidence="1">Membrane</location>
    </subcellularLocation>
</comment>
<evidence type="ECO:0000256" key="3">
    <source>
        <dbReference type="ARBA" id="ARBA00022989"/>
    </source>
</evidence>
<protein>
    <recommendedName>
        <fullName evidence="8">P-type phospholipid transporter</fullName>
    </recommendedName>
</protein>
<dbReference type="GO" id="GO:0045332">
    <property type="term" value="P:phospholipid translocation"/>
    <property type="evidence" value="ECO:0007669"/>
    <property type="project" value="TreeGrafter"/>
</dbReference>
<dbReference type="InterPro" id="IPR018303">
    <property type="entry name" value="ATPase_P-typ_P_site"/>
</dbReference>
<keyword evidence="4 5" id="KW-0472">Membrane</keyword>
<dbReference type="SUPFAM" id="SSF81665">
    <property type="entry name" value="Calcium ATPase, transmembrane domain M"/>
    <property type="match status" value="1"/>
</dbReference>
<keyword evidence="7" id="KW-1185">Reference proteome</keyword>
<dbReference type="Gene3D" id="3.40.50.1000">
    <property type="entry name" value="HAD superfamily/HAD-like"/>
    <property type="match status" value="1"/>
</dbReference>
<evidence type="ECO:0000313" key="7">
    <source>
        <dbReference type="Proteomes" id="UP001177003"/>
    </source>
</evidence>
<feature type="transmembrane region" description="Helical" evidence="5">
    <location>
        <begin position="20"/>
        <end position="45"/>
    </location>
</feature>
<evidence type="ECO:0000256" key="2">
    <source>
        <dbReference type="ARBA" id="ARBA00022692"/>
    </source>
</evidence>
<reference evidence="6" key="1">
    <citation type="submission" date="2023-04" db="EMBL/GenBank/DDBJ databases">
        <authorList>
            <person name="Vijverberg K."/>
            <person name="Xiong W."/>
            <person name="Schranz E."/>
        </authorList>
    </citation>
    <scope>NUCLEOTIDE SEQUENCE</scope>
</reference>
<evidence type="ECO:0000313" key="6">
    <source>
        <dbReference type="EMBL" id="CAI9273070.1"/>
    </source>
</evidence>
<dbReference type="AlphaFoldDB" id="A0AA36DV19"/>
<dbReference type="NCBIfam" id="TIGR01494">
    <property type="entry name" value="ATPase_P-type"/>
    <property type="match status" value="1"/>
</dbReference>
<keyword evidence="2 5" id="KW-0812">Transmembrane</keyword>
<proteinExistence type="predicted"/>
<name>A0AA36DV19_LACSI</name>
<evidence type="ECO:0000256" key="5">
    <source>
        <dbReference type="SAM" id="Phobius"/>
    </source>
</evidence>
<dbReference type="InterPro" id="IPR036412">
    <property type="entry name" value="HAD-like_sf"/>
</dbReference>
<dbReference type="InterPro" id="IPR023299">
    <property type="entry name" value="ATPase_P-typ_cyto_dom_N"/>
</dbReference>
<dbReference type="Gene3D" id="3.40.1110.10">
    <property type="entry name" value="Calcium-transporting ATPase, cytoplasmic domain N"/>
    <property type="match status" value="1"/>
</dbReference>
<dbReference type="Proteomes" id="UP001177003">
    <property type="component" value="Chromosome 2"/>
</dbReference>
<dbReference type="PANTHER" id="PTHR24092:SF175">
    <property type="entry name" value="PHOSPHOLIPID-TRANSPORTING ATPASE"/>
    <property type="match status" value="1"/>
</dbReference>
<accession>A0AA36DV19</accession>
<dbReference type="PANTHER" id="PTHR24092">
    <property type="entry name" value="PROBABLE PHOSPHOLIPID-TRANSPORTING ATPASE"/>
    <property type="match status" value="1"/>
</dbReference>
<dbReference type="GO" id="GO:0005886">
    <property type="term" value="C:plasma membrane"/>
    <property type="evidence" value="ECO:0007669"/>
    <property type="project" value="TreeGrafter"/>
</dbReference>
<sequence length="173" mass="19598">MKRWYLRPDDSEIFFDPKRAPAATIFHFLTALLLYTYLIPISLYVSIEIVKVLQTIFINNDIHMYYEEADIPAHARTSNITEELGQIDTIFSDKTGTLTCNSMKFIKCSIAGTSYGRGVTEVERAMAKKTGSPLVVNGRVLDDDNDDEDDDSGLSVKGYNFEDERIPQWLLAS</sequence>
<organism evidence="6 7">
    <name type="scientific">Lactuca saligna</name>
    <name type="common">Willowleaf lettuce</name>
    <dbReference type="NCBI Taxonomy" id="75948"/>
    <lineage>
        <taxon>Eukaryota</taxon>
        <taxon>Viridiplantae</taxon>
        <taxon>Streptophyta</taxon>
        <taxon>Embryophyta</taxon>
        <taxon>Tracheophyta</taxon>
        <taxon>Spermatophyta</taxon>
        <taxon>Magnoliopsida</taxon>
        <taxon>eudicotyledons</taxon>
        <taxon>Gunneridae</taxon>
        <taxon>Pentapetalae</taxon>
        <taxon>asterids</taxon>
        <taxon>campanulids</taxon>
        <taxon>Asterales</taxon>
        <taxon>Asteraceae</taxon>
        <taxon>Cichorioideae</taxon>
        <taxon>Cichorieae</taxon>
        <taxon>Lactucinae</taxon>
        <taxon>Lactuca</taxon>
    </lineage>
</organism>
<dbReference type="PROSITE" id="PS00154">
    <property type="entry name" value="ATPASE_E1_E2"/>
    <property type="match status" value="1"/>
</dbReference>
<dbReference type="GO" id="GO:0140326">
    <property type="term" value="F:ATPase-coupled intramembrane lipid transporter activity"/>
    <property type="evidence" value="ECO:0007669"/>
    <property type="project" value="TreeGrafter"/>
</dbReference>
<dbReference type="EMBL" id="OX465078">
    <property type="protein sequence ID" value="CAI9273070.1"/>
    <property type="molecule type" value="Genomic_DNA"/>
</dbReference>
<keyword evidence="3 5" id="KW-1133">Transmembrane helix</keyword>